<evidence type="ECO:0000259" key="2">
    <source>
        <dbReference type="Pfam" id="PF02481"/>
    </source>
</evidence>
<dbReference type="EMBL" id="CAFAAD010000024">
    <property type="protein sequence ID" value="CAB4787148.1"/>
    <property type="molecule type" value="Genomic_DNA"/>
</dbReference>
<reference evidence="7" key="1">
    <citation type="submission" date="2020-05" db="EMBL/GenBank/DDBJ databases">
        <authorList>
            <person name="Chiriac C."/>
            <person name="Salcher M."/>
            <person name="Ghai R."/>
            <person name="Kavagutti S V."/>
        </authorList>
    </citation>
    <scope>NUCLEOTIDE SEQUENCE</scope>
</reference>
<proteinExistence type="inferred from homology"/>
<organism evidence="7">
    <name type="scientific">freshwater metagenome</name>
    <dbReference type="NCBI Taxonomy" id="449393"/>
    <lineage>
        <taxon>unclassified sequences</taxon>
        <taxon>metagenomes</taxon>
        <taxon>ecological metagenomes</taxon>
    </lineage>
</organism>
<dbReference type="AlphaFoldDB" id="A0A6J6WWJ6"/>
<dbReference type="PANTHER" id="PTHR43022">
    <property type="entry name" value="PROTEIN SMF"/>
    <property type="match status" value="1"/>
</dbReference>
<evidence type="ECO:0000313" key="4">
    <source>
        <dbReference type="EMBL" id="CAB4372669.1"/>
    </source>
</evidence>
<evidence type="ECO:0000313" key="3">
    <source>
        <dbReference type="EMBL" id="CAB4333492.1"/>
    </source>
</evidence>
<evidence type="ECO:0000313" key="6">
    <source>
        <dbReference type="EMBL" id="CAB4619649.1"/>
    </source>
</evidence>
<comment type="similarity">
    <text evidence="1">Belongs to the DprA/Smf family.</text>
</comment>
<dbReference type="EMBL" id="CAESAL010000008">
    <property type="protein sequence ID" value="CAB4333492.1"/>
    <property type="molecule type" value="Genomic_DNA"/>
</dbReference>
<dbReference type="EMBL" id="CAFBRD010000045">
    <property type="protein sequence ID" value="CAB5077109.1"/>
    <property type="molecule type" value="Genomic_DNA"/>
</dbReference>
<dbReference type="EMBL" id="CAFAAM010000009">
    <property type="protein sequence ID" value="CAB4793319.1"/>
    <property type="molecule type" value="Genomic_DNA"/>
</dbReference>
<dbReference type="SUPFAM" id="SSF102405">
    <property type="entry name" value="MCP/YpsA-like"/>
    <property type="match status" value="1"/>
</dbReference>
<dbReference type="EMBL" id="CAEUNJ010000095">
    <property type="protein sequence ID" value="CAB4372669.1"/>
    <property type="molecule type" value="Genomic_DNA"/>
</dbReference>
<evidence type="ECO:0000313" key="8">
    <source>
        <dbReference type="EMBL" id="CAB4793319.1"/>
    </source>
</evidence>
<dbReference type="GO" id="GO:0009294">
    <property type="term" value="P:DNA-mediated transformation"/>
    <property type="evidence" value="ECO:0007669"/>
    <property type="project" value="InterPro"/>
</dbReference>
<gene>
    <name evidence="5" type="ORF">UFOPK1762_01040</name>
    <name evidence="6" type="ORF">UFOPK1906_00658</name>
    <name evidence="7" type="ORF">UFOPK2969_00486</name>
    <name evidence="8" type="ORF">UFOPK3010_00137</name>
    <name evidence="3" type="ORF">UFOPK3331_00396</name>
    <name evidence="4" type="ORF">UFOPK4201_01716</name>
    <name evidence="9" type="ORF">UFOPK4371_00939</name>
</gene>
<dbReference type="InterPro" id="IPR036388">
    <property type="entry name" value="WH-like_DNA-bd_sf"/>
</dbReference>
<name>A0A6J6WWJ6_9ZZZZ</name>
<feature type="domain" description="Smf/DprA SLOG" evidence="2">
    <location>
        <begin position="96"/>
        <end position="302"/>
    </location>
</feature>
<evidence type="ECO:0000313" key="7">
    <source>
        <dbReference type="EMBL" id="CAB4787148.1"/>
    </source>
</evidence>
<evidence type="ECO:0000313" key="5">
    <source>
        <dbReference type="EMBL" id="CAB4586482.1"/>
    </source>
</evidence>
<dbReference type="PANTHER" id="PTHR43022:SF1">
    <property type="entry name" value="PROTEIN SMF"/>
    <property type="match status" value="1"/>
</dbReference>
<dbReference type="InterPro" id="IPR057666">
    <property type="entry name" value="DrpA_SLOG"/>
</dbReference>
<dbReference type="Gene3D" id="3.40.50.450">
    <property type="match status" value="1"/>
</dbReference>
<dbReference type="InterPro" id="IPR003488">
    <property type="entry name" value="DprA"/>
</dbReference>
<dbReference type="EMBL" id="CAEZTY010000034">
    <property type="protein sequence ID" value="CAB4586482.1"/>
    <property type="molecule type" value="Genomic_DNA"/>
</dbReference>
<dbReference type="Pfam" id="PF02481">
    <property type="entry name" value="DNA_processg_A"/>
    <property type="match status" value="1"/>
</dbReference>
<dbReference type="Gene3D" id="1.10.10.10">
    <property type="entry name" value="Winged helix-like DNA-binding domain superfamily/Winged helix DNA-binding domain"/>
    <property type="match status" value="1"/>
</dbReference>
<evidence type="ECO:0000313" key="9">
    <source>
        <dbReference type="EMBL" id="CAB5077109.1"/>
    </source>
</evidence>
<sequence length="382" mass="40529">MVKARLPDEAWVVALSRVPGIGPARLRALLASDEPASLWRSVCNGSLPHELPPGATSRGAGLRLPQALRDQWRSVARTIDPEAYWNAHVEAGVGVMLRWSPSFPEELADDDDAPAILFWLGDIDRLAGTRVAVVGTRRASRYGIDVANEFARELSLAGISVVSGLALGIDGAAHAGALAVEGAPPIAVVGSGLDRVYPRAHRSLWRAVAERGVVLSEYPLGSSAVAWQFPARNRIIAALSDVVVVVESQSTGGALGTAVEAARRGRTVLAVPGPITAPSSAGTNQLLFDGCGPVRDVDDVLLALGREPERRRVAAEQRPTPIGKAKEVLEALPWQAIPMEQVLSATGLELGLVMLVLEQLENDGWVSQRSGWIERIGRGGAR</sequence>
<protein>
    <submittedName>
        <fullName evidence="7">Unannotated protein</fullName>
    </submittedName>
</protein>
<accession>A0A6J6WWJ6</accession>
<dbReference type="EMBL" id="CAEZVC010000029">
    <property type="protein sequence ID" value="CAB4619649.1"/>
    <property type="molecule type" value="Genomic_DNA"/>
</dbReference>
<evidence type="ECO:0000256" key="1">
    <source>
        <dbReference type="ARBA" id="ARBA00006525"/>
    </source>
</evidence>
<dbReference type="NCBIfam" id="TIGR00732">
    <property type="entry name" value="dprA"/>
    <property type="match status" value="1"/>
</dbReference>